<comment type="caution">
    <text evidence="5">The sequence shown here is derived from an EMBL/GenBank/DDBJ whole genome shotgun (WGS) entry which is preliminary data.</text>
</comment>
<dbReference type="OrthoDB" id="5835829at2759"/>
<keyword evidence="6" id="KW-1185">Reference proteome</keyword>
<evidence type="ECO:0000256" key="1">
    <source>
        <dbReference type="ARBA" id="ARBA00022679"/>
    </source>
</evidence>
<dbReference type="GO" id="GO:0005975">
    <property type="term" value="P:carbohydrate metabolic process"/>
    <property type="evidence" value="ECO:0007669"/>
    <property type="project" value="InterPro"/>
</dbReference>
<dbReference type="AlphaFoldDB" id="A0A9P6VCL5"/>
<evidence type="ECO:0000259" key="3">
    <source>
        <dbReference type="Pfam" id="PF03033"/>
    </source>
</evidence>
<evidence type="ECO:0000313" key="6">
    <source>
        <dbReference type="Proteomes" id="UP000785200"/>
    </source>
</evidence>
<dbReference type="PANTHER" id="PTHR48050">
    <property type="entry name" value="STEROL 3-BETA-GLUCOSYLTRANSFERASE"/>
    <property type="match status" value="1"/>
</dbReference>
<name>A0A9P6VCL5_9HELO</name>
<feature type="domain" description="Glycosyltransferase family 28 N-terminal" evidence="3">
    <location>
        <begin position="103"/>
        <end position="167"/>
    </location>
</feature>
<protein>
    <submittedName>
        <fullName evidence="5">Glycosyltransferase</fullName>
    </submittedName>
</protein>
<organism evidence="5 6">
    <name type="scientific">Hyphodiscus hymeniophilus</name>
    <dbReference type="NCBI Taxonomy" id="353542"/>
    <lineage>
        <taxon>Eukaryota</taxon>
        <taxon>Fungi</taxon>
        <taxon>Dikarya</taxon>
        <taxon>Ascomycota</taxon>
        <taxon>Pezizomycotina</taxon>
        <taxon>Leotiomycetes</taxon>
        <taxon>Helotiales</taxon>
        <taxon>Hyphodiscaceae</taxon>
        <taxon>Hyphodiscus</taxon>
    </lineage>
</organism>
<dbReference type="InterPro" id="IPR002213">
    <property type="entry name" value="UDP_glucos_trans"/>
</dbReference>
<dbReference type="InterPro" id="IPR004276">
    <property type="entry name" value="GlycoTrans_28_N"/>
</dbReference>
<feature type="region of interest" description="Disordered" evidence="2">
    <location>
        <begin position="558"/>
        <end position="589"/>
    </location>
</feature>
<dbReference type="Proteomes" id="UP000785200">
    <property type="component" value="Unassembled WGS sequence"/>
</dbReference>
<dbReference type="Pfam" id="PF06722">
    <property type="entry name" value="EryCIII-like_C"/>
    <property type="match status" value="1"/>
</dbReference>
<feature type="compositionally biased region" description="Basic and acidic residues" evidence="2">
    <location>
        <begin position="558"/>
        <end position="567"/>
    </location>
</feature>
<feature type="compositionally biased region" description="Polar residues" evidence="2">
    <location>
        <begin position="647"/>
        <end position="656"/>
    </location>
</feature>
<evidence type="ECO:0000256" key="2">
    <source>
        <dbReference type="SAM" id="MobiDB-lite"/>
    </source>
</evidence>
<dbReference type="EMBL" id="VNKQ01000016">
    <property type="protein sequence ID" value="KAG0646157.1"/>
    <property type="molecule type" value="Genomic_DNA"/>
</dbReference>
<feature type="domain" description="Erythromycin biosynthesis protein CIII-like C-terminal" evidence="4">
    <location>
        <begin position="352"/>
        <end position="457"/>
    </location>
</feature>
<dbReference type="FunFam" id="3.40.50.2000:FF:000268">
    <property type="entry name" value="Glycosyltransferase family 1 protein"/>
    <property type="match status" value="1"/>
</dbReference>
<dbReference type="FunFam" id="3.40.50.2000:FF:000009">
    <property type="entry name" value="Sterol 3-beta-glucosyltransferase UGT80A2"/>
    <property type="match status" value="1"/>
</dbReference>
<dbReference type="InterPro" id="IPR010610">
    <property type="entry name" value="EryCIII-like_C"/>
</dbReference>
<feature type="compositionally biased region" description="Polar residues" evidence="2">
    <location>
        <begin position="1"/>
        <end position="15"/>
    </location>
</feature>
<accession>A0A9P6VCL5</accession>
<feature type="region of interest" description="Disordered" evidence="2">
    <location>
        <begin position="1"/>
        <end position="28"/>
    </location>
</feature>
<dbReference type="InterPro" id="IPR050426">
    <property type="entry name" value="Glycosyltransferase_28"/>
</dbReference>
<keyword evidence="1" id="KW-0808">Transferase</keyword>
<reference evidence="5" key="1">
    <citation type="submission" date="2019-07" db="EMBL/GenBank/DDBJ databases">
        <title>Hyphodiscus hymeniophilus genome sequencing and assembly.</title>
        <authorList>
            <person name="Kramer G."/>
            <person name="Nodwell J."/>
        </authorList>
    </citation>
    <scope>NUCLEOTIDE SEQUENCE</scope>
    <source>
        <strain evidence="5">ATCC 34498</strain>
    </source>
</reference>
<feature type="compositionally biased region" description="Basic and acidic residues" evidence="2">
    <location>
        <begin position="658"/>
        <end position="669"/>
    </location>
</feature>
<dbReference type="SUPFAM" id="SSF53756">
    <property type="entry name" value="UDP-Glycosyltransferase/glycogen phosphorylase"/>
    <property type="match status" value="1"/>
</dbReference>
<dbReference type="GO" id="GO:0016906">
    <property type="term" value="F:sterol 3-beta-glucosyltransferase activity"/>
    <property type="evidence" value="ECO:0007669"/>
    <property type="project" value="UniProtKB-ARBA"/>
</dbReference>
<evidence type="ECO:0000313" key="5">
    <source>
        <dbReference type="EMBL" id="KAG0646157.1"/>
    </source>
</evidence>
<feature type="compositionally biased region" description="Basic residues" evidence="2">
    <location>
        <begin position="620"/>
        <end position="631"/>
    </location>
</feature>
<dbReference type="PANTHER" id="PTHR48050:SF13">
    <property type="entry name" value="STEROL 3-BETA-GLUCOSYLTRANSFERASE UGT80A2"/>
    <property type="match status" value="1"/>
</dbReference>
<dbReference type="Gene3D" id="3.40.50.2000">
    <property type="entry name" value="Glycogen Phosphorylase B"/>
    <property type="match status" value="2"/>
</dbReference>
<proteinExistence type="predicted"/>
<dbReference type="CDD" id="cd03784">
    <property type="entry name" value="GT1_Gtf-like"/>
    <property type="match status" value="1"/>
</dbReference>
<evidence type="ECO:0000259" key="4">
    <source>
        <dbReference type="Pfam" id="PF06722"/>
    </source>
</evidence>
<dbReference type="Pfam" id="PF03033">
    <property type="entry name" value="Glyco_transf_28"/>
    <property type="match status" value="1"/>
</dbReference>
<feature type="region of interest" description="Disordered" evidence="2">
    <location>
        <begin position="619"/>
        <end position="670"/>
    </location>
</feature>
<sequence>MSNLVVPNDHSSQDSGMGKVTISATRSSGRRHSTASAFVLDDGRVDVRLTAKAAKLTHHLETRAIKRLHFPMGENLTRNNKHYDTQFQSILGKFSGSIPRLNIAIHIVGSRGDVQPFVAIGQVLQKPPYSHRIRICTHPVFKDFVEENGLEFFSIGGDPATLMAYMVKNPGLMPGKESWKAGDVGKRRADIAQILEGCWRGCIEPGDGMGGVTKDATGNLDADSMFIADAIIANPPSYGHIHCAEKLGIPLHMMFTPLWGHMLLSRMKVPFTYAWSSALIPKPPDWGSYINISGFAFLSAPSTYKPPEDLMAFLNAGPRQSTLDLDQFAIKRAGVRALVSKGWGGLGGGEPPEGVFLLGNCPHDWLFNYVSAVVHHGGAGTTAIGIAMGKPTVVVPFFGDQPFWGAMIYRSGAGPEPVPYKKMTAEILAESITKALGPEIQTAVKEMSKKIANEHGAADAAASFHQAVNMDSMRCLLLPDRVAVWRIKKTDVRLSDLAAATLIDKGYLTLNDLKLVKHRDWYIDEGASNPVFGAVASVSGTLTNTIVLVSKYTKEVHQTMHKKDGERSSVSTPSESDEPEPQEWDLSKLTSRNPVSNAIRYRYPPQHLEMLAYQMASKTLPRRNKRAKSSRTSHSSPLQVDHIFHRSPTTKSLSSKATKHEHGKLHEASSETGHLTVSLVEAGLKAPVAFFYQLANGFHNAPSFIFHDDTVRRRDNITGFGSGVKVAAKGFTYNLLDGVTGLVYQPYHCAQTDGLGGFGKGIGKGVGGLVFKITAAVLGVPAYTMKGLEKQFEKRHNRALKAKILEVRLRQGLVAYRKATEEEKTGVVRRWKEMGYVRRFGIKDWAIKEDG</sequence>
<gene>
    <name evidence="5" type="ORF">D0Z07_8126</name>
</gene>